<dbReference type="PANTHER" id="PTHR37812:SF1">
    <property type="entry name" value="MU-LIKE PROPHAGE FLUMU PROTEIN C"/>
    <property type="match status" value="1"/>
</dbReference>
<dbReference type="InterPro" id="IPR052411">
    <property type="entry name" value="c-mor_Regulatory_Protein"/>
</dbReference>
<dbReference type="PANTHER" id="PTHR37812">
    <property type="entry name" value="MU-LIKE PROPHAGE FLUMU PROTEIN C"/>
    <property type="match status" value="1"/>
</dbReference>
<dbReference type="InterPro" id="IPR049739">
    <property type="entry name" value="YraL-like"/>
</dbReference>
<gene>
    <name evidence="2" type="ORF">KQI89_15715</name>
</gene>
<organism evidence="2 3">
    <name type="scientific">Clostridium simiarum</name>
    <dbReference type="NCBI Taxonomy" id="2841506"/>
    <lineage>
        <taxon>Bacteria</taxon>
        <taxon>Bacillati</taxon>
        <taxon>Bacillota</taxon>
        <taxon>Clostridia</taxon>
        <taxon>Eubacteriales</taxon>
        <taxon>Clostridiaceae</taxon>
        <taxon>Clostridium</taxon>
    </lineage>
</organism>
<reference evidence="2 3" key="1">
    <citation type="submission" date="2021-06" db="EMBL/GenBank/DDBJ databases">
        <authorList>
            <person name="Sun Q."/>
            <person name="Li D."/>
        </authorList>
    </citation>
    <scope>NUCLEOTIDE SEQUENCE [LARGE SCALE GENOMIC DNA]</scope>
    <source>
        <strain evidence="2 3">MSJ-4</strain>
    </source>
</reference>
<proteinExistence type="predicted"/>
<protein>
    <recommendedName>
        <fullName evidence="1">Mor transcription activator domain-containing protein</fullName>
    </recommendedName>
</protein>
<dbReference type="RefSeq" id="WP_216457876.1">
    <property type="nucleotide sequence ID" value="NZ_JAHLQL010000007.1"/>
</dbReference>
<dbReference type="InterPro" id="IPR014875">
    <property type="entry name" value="Mor_transcription_activator"/>
</dbReference>
<dbReference type="Pfam" id="PF08765">
    <property type="entry name" value="Mor"/>
    <property type="match status" value="1"/>
</dbReference>
<sequence>MCYKNGKDILPAKLLKELQNYIQGEIIYIPKSEGRKAWGEMNGTREAIRKRNLEIYKLYKDGFKVMELSDKFNLSEDSIRKIVFKINTMIKRNDEERKILE</sequence>
<accession>A0ABS6F3W2</accession>
<dbReference type="NCBIfam" id="NF040785">
    <property type="entry name" value="CD3324_fam"/>
    <property type="match status" value="1"/>
</dbReference>
<keyword evidence="3" id="KW-1185">Reference proteome</keyword>
<name>A0ABS6F3W2_9CLOT</name>
<comment type="caution">
    <text evidence="2">The sequence shown here is derived from an EMBL/GenBank/DDBJ whole genome shotgun (WGS) entry which is preliminary data.</text>
</comment>
<dbReference type="EMBL" id="JAHLQL010000007">
    <property type="protein sequence ID" value="MBU5593196.1"/>
    <property type="molecule type" value="Genomic_DNA"/>
</dbReference>
<dbReference type="Proteomes" id="UP000736583">
    <property type="component" value="Unassembled WGS sequence"/>
</dbReference>
<feature type="domain" description="Mor transcription activator" evidence="1">
    <location>
        <begin position="13"/>
        <end position="89"/>
    </location>
</feature>
<evidence type="ECO:0000259" key="1">
    <source>
        <dbReference type="Pfam" id="PF08765"/>
    </source>
</evidence>
<evidence type="ECO:0000313" key="2">
    <source>
        <dbReference type="EMBL" id="MBU5593196.1"/>
    </source>
</evidence>
<evidence type="ECO:0000313" key="3">
    <source>
        <dbReference type="Proteomes" id="UP000736583"/>
    </source>
</evidence>